<sequence>MIFCMLTGCSTGRHQPAALSENKSNVQIGAYYFDGWTGKTKHIRETFNDFPERKPIWGSFVTSTPELVKKQIDLAADAGLDFFSFCWYFDHKNNSDDPPMNNALKLYLRSPNRSRLKFYLMVANHQGYYIDPQNWDRIKKYWIQAIKEPGYLTVNGKPLLVFFEYRKMLENFGSKHALRQALLSLKSEAKGLTIGVCVWPGFNDVQEAVDCGFDLITGYNYHGSGLTGLLTPVRQMADAEYKIWEGLKNTRLPYIPVSTLNWDLRPWSDSADREKRLVGYGEQSVMHSVGSLKKWLLQNAGFATKEKIGILYAWNEYGEGGWLTPSLPMKDSLLNGVRRVLK</sequence>
<evidence type="ECO:0000313" key="2">
    <source>
        <dbReference type="Proteomes" id="UP000077667"/>
    </source>
</evidence>
<organism evidence="1 2">
    <name type="scientific">Niabella ginsenosidivorans</name>
    <dbReference type="NCBI Taxonomy" id="1176587"/>
    <lineage>
        <taxon>Bacteria</taxon>
        <taxon>Pseudomonadati</taxon>
        <taxon>Bacteroidota</taxon>
        <taxon>Chitinophagia</taxon>
        <taxon>Chitinophagales</taxon>
        <taxon>Chitinophagaceae</taxon>
        <taxon>Niabella</taxon>
    </lineage>
</organism>
<proteinExistence type="predicted"/>
<protein>
    <recommendedName>
        <fullName evidence="3">Glycosyltransferase WbsX</fullName>
    </recommendedName>
</protein>
<accession>A0A1A9I8G3</accession>
<dbReference type="Proteomes" id="UP000077667">
    <property type="component" value="Chromosome"/>
</dbReference>
<dbReference type="Pfam" id="PF14307">
    <property type="entry name" value="Glyco_tran_WbsX"/>
    <property type="match status" value="1"/>
</dbReference>
<evidence type="ECO:0008006" key="3">
    <source>
        <dbReference type="Google" id="ProtNLM"/>
    </source>
</evidence>
<gene>
    <name evidence="1" type="ORF">A8C56_01075</name>
</gene>
<name>A0A1A9I8G3_9BACT</name>
<dbReference type="Gene3D" id="3.20.20.80">
    <property type="entry name" value="Glycosidases"/>
    <property type="match status" value="1"/>
</dbReference>
<dbReference type="EMBL" id="CP015772">
    <property type="protein sequence ID" value="ANH83625.1"/>
    <property type="molecule type" value="Genomic_DNA"/>
</dbReference>
<dbReference type="KEGG" id="nia:A8C56_01075"/>
<keyword evidence="2" id="KW-1185">Reference proteome</keyword>
<dbReference type="AlphaFoldDB" id="A0A1A9I8G3"/>
<dbReference type="InterPro" id="IPR032719">
    <property type="entry name" value="WbsX"/>
</dbReference>
<reference evidence="1 2" key="1">
    <citation type="submission" date="2016-05" db="EMBL/GenBank/DDBJ databases">
        <title>Niabella ginsenosidivorans BS26 whole genome sequencing.</title>
        <authorList>
            <person name="Im W.T."/>
            <person name="Siddiqi M.Z."/>
        </authorList>
    </citation>
    <scope>NUCLEOTIDE SEQUENCE [LARGE SCALE GENOMIC DNA]</scope>
    <source>
        <strain evidence="1 2">BS26</strain>
    </source>
</reference>
<dbReference type="PANTHER" id="PTHR41244:SF1">
    <property type="entry name" value="GLYCOSYLTRANSFERASE"/>
    <property type="match status" value="1"/>
</dbReference>
<evidence type="ECO:0000313" key="1">
    <source>
        <dbReference type="EMBL" id="ANH83625.1"/>
    </source>
</evidence>
<dbReference type="STRING" id="1176587.A8C56_01075"/>
<dbReference type="PANTHER" id="PTHR41244">
    <property type="entry name" value="RHAMNAN SYNTHESIS F"/>
    <property type="match status" value="1"/>
</dbReference>